<keyword evidence="1" id="KW-1133">Transmembrane helix</keyword>
<accession>A0A4S3PN19</accession>
<dbReference type="OrthoDB" id="1681794at2"/>
<keyword evidence="3" id="KW-1185">Reference proteome</keyword>
<feature type="transmembrane region" description="Helical" evidence="1">
    <location>
        <begin position="94"/>
        <end position="111"/>
    </location>
</feature>
<reference evidence="2 3" key="1">
    <citation type="journal article" date="2019" name="Indoor Air">
        <title>Impacts of indoor surface finishes on bacterial viability.</title>
        <authorList>
            <person name="Hu J."/>
            <person name="Maamar S.B."/>
            <person name="Glawe A.J."/>
            <person name="Gottel N."/>
            <person name="Gilbert J.A."/>
            <person name="Hartmann E.M."/>
        </authorList>
    </citation>
    <scope>NUCLEOTIDE SEQUENCE [LARGE SCALE GENOMIC DNA]</scope>
    <source>
        <strain evidence="2 3">AF060A6</strain>
    </source>
</reference>
<proteinExistence type="predicted"/>
<feature type="transmembrane region" description="Helical" evidence="1">
    <location>
        <begin position="28"/>
        <end position="52"/>
    </location>
</feature>
<evidence type="ECO:0000313" key="2">
    <source>
        <dbReference type="EMBL" id="THE10940.1"/>
    </source>
</evidence>
<keyword evidence="1" id="KW-0812">Transmembrane</keyword>
<feature type="transmembrane region" description="Helical" evidence="1">
    <location>
        <begin position="117"/>
        <end position="141"/>
    </location>
</feature>
<evidence type="ECO:0000313" key="3">
    <source>
        <dbReference type="Proteomes" id="UP000306477"/>
    </source>
</evidence>
<organism evidence="2 3">
    <name type="scientific">Bacillus timonensis</name>
    <dbReference type="NCBI Taxonomy" id="1033734"/>
    <lineage>
        <taxon>Bacteria</taxon>
        <taxon>Bacillati</taxon>
        <taxon>Bacillota</taxon>
        <taxon>Bacilli</taxon>
        <taxon>Bacillales</taxon>
        <taxon>Bacillaceae</taxon>
        <taxon>Bacillus</taxon>
    </lineage>
</organism>
<dbReference type="AlphaFoldDB" id="A0A4S3PN19"/>
<feature type="transmembrane region" description="Helical" evidence="1">
    <location>
        <begin position="64"/>
        <end position="82"/>
    </location>
</feature>
<dbReference type="STRING" id="1033734.GCA_000285535_01480"/>
<comment type="caution">
    <text evidence="2">The sequence shown here is derived from an EMBL/GenBank/DDBJ whole genome shotgun (WGS) entry which is preliminary data.</text>
</comment>
<dbReference type="Proteomes" id="UP000306477">
    <property type="component" value="Unassembled WGS sequence"/>
</dbReference>
<dbReference type="RefSeq" id="WP_136380771.1">
    <property type="nucleotide sequence ID" value="NZ_SLUB01000037.1"/>
</dbReference>
<sequence length="155" mass="17233">MKAVERIFWSIALPGFGQLLNKQYVKGLTFIFLEFLVNSCANFNEAIMLSFLGETQQALGSIDYGWLMFYPCLYFFAMWDAFKEAGGGKAPYSFLPFAFSAYCVTVGLMVAPKAIFFGITFGPVFFPMICVIPGILLGLLIRKIILAISKEDALA</sequence>
<name>A0A4S3PN19_9BACI</name>
<gene>
    <name evidence="2" type="ORF">E1I69_17015</name>
</gene>
<protein>
    <submittedName>
        <fullName evidence="2">Uncharacterized protein</fullName>
    </submittedName>
</protein>
<keyword evidence="1" id="KW-0472">Membrane</keyword>
<dbReference type="EMBL" id="SLUB01000037">
    <property type="protein sequence ID" value="THE10940.1"/>
    <property type="molecule type" value="Genomic_DNA"/>
</dbReference>
<evidence type="ECO:0000256" key="1">
    <source>
        <dbReference type="SAM" id="Phobius"/>
    </source>
</evidence>